<reference evidence="3 4" key="1">
    <citation type="journal article" date="2018" name="Nat. Ecol. Evol.">
        <title>Genomic signatures of mitonuclear coevolution across populations of Tigriopus californicus.</title>
        <authorList>
            <person name="Barreto F.S."/>
            <person name="Watson E.T."/>
            <person name="Lima T.G."/>
            <person name="Willett C.S."/>
            <person name="Edmands S."/>
            <person name="Li W."/>
            <person name="Burton R.S."/>
        </authorList>
    </citation>
    <scope>NUCLEOTIDE SEQUENCE [LARGE SCALE GENOMIC DNA]</scope>
    <source>
        <strain evidence="3 4">San Diego</strain>
    </source>
</reference>
<evidence type="ECO:0000313" key="3">
    <source>
        <dbReference type="EMBL" id="TRY80577.1"/>
    </source>
</evidence>
<keyword evidence="4" id="KW-1185">Reference proteome</keyword>
<evidence type="ECO:0000256" key="2">
    <source>
        <dbReference type="SAM" id="Phobius"/>
    </source>
</evidence>
<proteinExistence type="predicted"/>
<feature type="transmembrane region" description="Helical" evidence="2">
    <location>
        <begin position="129"/>
        <end position="150"/>
    </location>
</feature>
<keyword evidence="2" id="KW-0812">Transmembrane</keyword>
<protein>
    <submittedName>
        <fullName evidence="3">Uncharacterized protein</fullName>
    </submittedName>
</protein>
<keyword evidence="2" id="KW-1133">Transmembrane helix</keyword>
<evidence type="ECO:0000313" key="4">
    <source>
        <dbReference type="Proteomes" id="UP000318571"/>
    </source>
</evidence>
<accession>A0A553PSB6</accession>
<organism evidence="3 4">
    <name type="scientific">Tigriopus californicus</name>
    <name type="common">Marine copepod</name>
    <dbReference type="NCBI Taxonomy" id="6832"/>
    <lineage>
        <taxon>Eukaryota</taxon>
        <taxon>Metazoa</taxon>
        <taxon>Ecdysozoa</taxon>
        <taxon>Arthropoda</taxon>
        <taxon>Crustacea</taxon>
        <taxon>Multicrustacea</taxon>
        <taxon>Hexanauplia</taxon>
        <taxon>Copepoda</taxon>
        <taxon>Harpacticoida</taxon>
        <taxon>Harpacticidae</taxon>
        <taxon>Tigriopus</taxon>
    </lineage>
</organism>
<feature type="region of interest" description="Disordered" evidence="1">
    <location>
        <begin position="363"/>
        <end position="390"/>
    </location>
</feature>
<feature type="transmembrane region" description="Helical" evidence="2">
    <location>
        <begin position="56"/>
        <end position="77"/>
    </location>
</feature>
<dbReference type="Proteomes" id="UP000318571">
    <property type="component" value="Chromosome 12"/>
</dbReference>
<gene>
    <name evidence="3" type="ORF">TCAL_12726</name>
</gene>
<comment type="caution">
    <text evidence="3">The sequence shown here is derived from an EMBL/GenBank/DDBJ whole genome shotgun (WGS) entry which is preliminary data.</text>
</comment>
<feature type="compositionally biased region" description="Basic and acidic residues" evidence="1">
    <location>
        <begin position="412"/>
        <end position="429"/>
    </location>
</feature>
<feature type="region of interest" description="Disordered" evidence="1">
    <location>
        <begin position="409"/>
        <end position="455"/>
    </location>
</feature>
<name>A0A553PSB6_TIGCA</name>
<evidence type="ECO:0000256" key="1">
    <source>
        <dbReference type="SAM" id="MobiDB-lite"/>
    </source>
</evidence>
<feature type="transmembrane region" description="Helical" evidence="2">
    <location>
        <begin position="89"/>
        <end position="109"/>
    </location>
</feature>
<keyword evidence="2" id="KW-0472">Membrane</keyword>
<sequence>MAISLSLSVLTKAMESMNLLDLKVMPKQIVEEIASDDPIYEVNQFSYVCNLLYYSYFWEIMIIWEVILPMLGLVCFFKSPFSETLSWTWFLAVLHANVSVWVWIVYFIFTYNYCWQNIASLQCPDCTTVACTGGIFLGISLVISIIAAIANDQYYPDARLTPREMKQFIAHLRSANPEITFTLRTHLNAMGEWKRVKKVFHPRQWYDNTVYPDVGQSFIDRDAMVFQISMSTLAKTIEARDDLRLFLWDFSTEHMQAITLEDTEDYYMFSHLHPPTNPIRRQPRPFANRYGRYNMGIPLKFPLISSEKIVRIYVSKSGSLPFYLDILLRFAWILNLFGFSSMVLKGLNNLQKITEKTHIEKRFSERVLPSHQRGSDNAPHNPVEETPPPAYHVLVDSEPPKYTRTVLTNHSKASEAKLDATKAPQRESDVQVQVETDEDTADDGLPTYTEALELA</sequence>
<dbReference type="EMBL" id="VCGU01000001">
    <property type="protein sequence ID" value="TRY80577.1"/>
    <property type="molecule type" value="Genomic_DNA"/>
</dbReference>
<dbReference type="AlphaFoldDB" id="A0A553PSB6"/>